<dbReference type="Proteomes" id="UP000247696">
    <property type="component" value="Chromosome"/>
</dbReference>
<dbReference type="InterPro" id="IPR011051">
    <property type="entry name" value="RmlC_Cupin_sf"/>
</dbReference>
<evidence type="ECO:0000313" key="6">
    <source>
        <dbReference type="Proteomes" id="UP000247696"/>
    </source>
</evidence>
<dbReference type="GO" id="GO:0005829">
    <property type="term" value="C:cytosol"/>
    <property type="evidence" value="ECO:0007669"/>
    <property type="project" value="TreeGrafter"/>
</dbReference>
<dbReference type="InterPro" id="IPR014710">
    <property type="entry name" value="RmlC-like_jellyroll"/>
</dbReference>
<dbReference type="GO" id="GO:0000271">
    <property type="term" value="P:polysaccharide biosynthetic process"/>
    <property type="evidence" value="ECO:0007669"/>
    <property type="project" value="TreeGrafter"/>
</dbReference>
<protein>
    <submittedName>
        <fullName evidence="5">dTDP-4-dehydrorhamnose 3,5-epimerase</fullName>
        <ecNumber evidence="5">5.1.3.13</ecNumber>
    </submittedName>
</protein>
<dbReference type="CDD" id="cd00438">
    <property type="entry name" value="cupin_RmlC"/>
    <property type="match status" value="1"/>
</dbReference>
<dbReference type="EC" id="5.1.3.13" evidence="5"/>
<dbReference type="STRING" id="1737425.GCA_900049755_00836"/>
<dbReference type="GO" id="GO:0019305">
    <property type="term" value="P:dTDP-rhamnose biosynthetic process"/>
    <property type="evidence" value="ECO:0007669"/>
    <property type="project" value="TreeGrafter"/>
</dbReference>
<dbReference type="SUPFAM" id="SSF51182">
    <property type="entry name" value="RmlC-like cupins"/>
    <property type="match status" value="1"/>
</dbReference>
<dbReference type="PANTHER" id="PTHR21047:SF2">
    <property type="entry name" value="THYMIDINE DIPHOSPHO-4-KETO-RHAMNOSE 3,5-EPIMERASE"/>
    <property type="match status" value="1"/>
</dbReference>
<reference evidence="6" key="1">
    <citation type="submission" date="2017-11" db="EMBL/GenBank/DDBJ databases">
        <title>Otitis media/interna in a cat caused by the recently described species Corynebacterium provencense.</title>
        <authorList>
            <person name="Kittl S."/>
            <person name="Brodard I."/>
            <person name="Rychener L."/>
            <person name="Jores J."/>
            <person name="Roosje P."/>
            <person name="Gobeli Brawand S."/>
        </authorList>
    </citation>
    <scope>NUCLEOTIDE SEQUENCE [LARGE SCALE GENOMIC DNA]</scope>
    <source>
        <strain evidence="6">17KM38</strain>
    </source>
</reference>
<evidence type="ECO:0000313" key="5">
    <source>
        <dbReference type="EMBL" id="AWT25356.1"/>
    </source>
</evidence>
<name>A0A2Z3YMM2_9CORY</name>
<feature type="region of interest" description="Disordered" evidence="4">
    <location>
        <begin position="1"/>
        <end position="45"/>
    </location>
</feature>
<feature type="active site" description="Proton donor" evidence="2">
    <location>
        <position position="185"/>
    </location>
</feature>
<dbReference type="Gene3D" id="2.60.120.10">
    <property type="entry name" value="Jelly Rolls"/>
    <property type="match status" value="1"/>
</dbReference>
<feature type="active site" description="Proton acceptor" evidence="2">
    <location>
        <position position="113"/>
    </location>
</feature>
<dbReference type="PANTHER" id="PTHR21047">
    <property type="entry name" value="DTDP-6-DEOXY-D-GLUCOSE-3,5 EPIMERASE"/>
    <property type="match status" value="1"/>
</dbReference>
<accession>A0A2Z3YMM2</accession>
<dbReference type="GO" id="GO:0008830">
    <property type="term" value="F:dTDP-4-dehydrorhamnose 3,5-epimerase activity"/>
    <property type="evidence" value="ECO:0007669"/>
    <property type="project" value="UniProtKB-EC"/>
</dbReference>
<evidence type="ECO:0000256" key="4">
    <source>
        <dbReference type="SAM" id="MobiDB-lite"/>
    </source>
</evidence>
<evidence type="ECO:0000256" key="1">
    <source>
        <dbReference type="ARBA" id="ARBA00010154"/>
    </source>
</evidence>
<dbReference type="Pfam" id="PF00908">
    <property type="entry name" value="dTDP_sugar_isom"/>
    <property type="match status" value="1"/>
</dbReference>
<gene>
    <name evidence="5" type="primary">rmlC</name>
    <name evidence="5" type="ORF">Csp1_05380</name>
</gene>
<keyword evidence="6" id="KW-1185">Reference proteome</keyword>
<proteinExistence type="inferred from homology"/>
<keyword evidence="5" id="KW-0413">Isomerase</keyword>
<dbReference type="AlphaFoldDB" id="A0A2Z3YMM2"/>
<evidence type="ECO:0000256" key="3">
    <source>
        <dbReference type="PIRSR" id="PIRSR600888-3"/>
    </source>
</evidence>
<feature type="site" description="Participates in a stacking interaction with the thymidine ring of dTDP-4-oxo-6-deoxyglucose" evidence="3">
    <location>
        <position position="191"/>
    </location>
</feature>
<comment type="similarity">
    <text evidence="1">Belongs to the dTDP-4-dehydrorhamnose 3,5-epimerase family.</text>
</comment>
<dbReference type="EMBL" id="CP024988">
    <property type="protein sequence ID" value="AWT25356.1"/>
    <property type="molecule type" value="Genomic_DNA"/>
</dbReference>
<evidence type="ECO:0000256" key="2">
    <source>
        <dbReference type="PIRSR" id="PIRSR600888-1"/>
    </source>
</evidence>
<organism evidence="5 6">
    <name type="scientific">Corynebacterium provencense</name>
    <dbReference type="NCBI Taxonomy" id="1737425"/>
    <lineage>
        <taxon>Bacteria</taxon>
        <taxon>Bacillati</taxon>
        <taxon>Actinomycetota</taxon>
        <taxon>Actinomycetes</taxon>
        <taxon>Mycobacteriales</taxon>
        <taxon>Corynebacteriaceae</taxon>
        <taxon>Corynebacterium</taxon>
    </lineage>
</organism>
<dbReference type="KEGG" id="cpre:Csp1_05380"/>
<sequence>MTVRKSWADSPASGGRLDSVTMSVQPDSLPDPASDPVPASLRGSVVAVPDGPGVRDLPLPGTWVRTPRIFPDDRGTFLEWFRGDEMTDILGYPFVIPQANLSTSREGVVRGIHYADVPPGQAKFVTCVAGRILDVIVDLRRGSPTFGRHIVVELSDVNRRGLFLPVGVGHGFVVPAGAGPATVCYLVSEGYNPGAEHGVCPTDPGLGIDWSVAGLDPESLVLSDKDRAAPGLHEVEATLPLYSECRGWEQEMRHGWELANAEAEDWEGE</sequence>
<dbReference type="InterPro" id="IPR000888">
    <property type="entry name" value="RmlC-like"/>
</dbReference>